<dbReference type="InterPro" id="IPR018376">
    <property type="entry name" value="Enoyl-CoA_hyd/isom_CS"/>
</dbReference>
<dbReference type="NCBIfam" id="NF004794">
    <property type="entry name" value="PRK06142.1"/>
    <property type="match status" value="1"/>
</dbReference>
<dbReference type="GO" id="GO:0005777">
    <property type="term" value="C:peroxisome"/>
    <property type="evidence" value="ECO:0007669"/>
    <property type="project" value="UniProtKB-SubCell"/>
</dbReference>
<keyword evidence="5" id="KW-0007">Acetylation</keyword>
<dbReference type="GO" id="GO:0006635">
    <property type="term" value="P:fatty acid beta-oxidation"/>
    <property type="evidence" value="ECO:0007669"/>
    <property type="project" value="UniProtKB-UniPathway"/>
</dbReference>
<evidence type="ECO:0000313" key="10">
    <source>
        <dbReference type="EMBL" id="OAE35009.1"/>
    </source>
</evidence>
<keyword evidence="7" id="KW-0576">Peroxisome</keyword>
<comment type="caution">
    <text evidence="10">The sequence shown here is derived from an EMBL/GenBank/DDBJ whole genome shotgun (WGS) entry which is preliminary data.</text>
</comment>
<protein>
    <submittedName>
        <fullName evidence="10">Uncharacterized protein</fullName>
    </submittedName>
</protein>
<name>A0A176WPH4_MARPO</name>
<proteinExistence type="inferred from homology"/>
<evidence type="ECO:0000256" key="1">
    <source>
        <dbReference type="ARBA" id="ARBA00004275"/>
    </source>
</evidence>
<dbReference type="UniPathway" id="UPA00659"/>
<dbReference type="AlphaFoldDB" id="A0A176WPH4"/>
<keyword evidence="8" id="KW-0413">Isomerase</keyword>
<keyword evidence="11" id="KW-1185">Reference proteome</keyword>
<dbReference type="Gene3D" id="3.90.226.10">
    <property type="entry name" value="2-enoyl-CoA Hydratase, Chain A, domain 1"/>
    <property type="match status" value="1"/>
</dbReference>
<dbReference type="Pfam" id="PF00378">
    <property type="entry name" value="ECH_1"/>
    <property type="match status" value="1"/>
</dbReference>
<keyword evidence="4" id="KW-0276">Fatty acid metabolism</keyword>
<evidence type="ECO:0000256" key="9">
    <source>
        <dbReference type="RuleBase" id="RU003707"/>
    </source>
</evidence>
<evidence type="ECO:0000256" key="4">
    <source>
        <dbReference type="ARBA" id="ARBA00022832"/>
    </source>
</evidence>
<dbReference type="PROSITE" id="PS00166">
    <property type="entry name" value="ENOYL_COA_HYDRATASE"/>
    <property type="match status" value="1"/>
</dbReference>
<dbReference type="InterPro" id="IPR001753">
    <property type="entry name" value="Enoyl-CoA_hydra/iso"/>
</dbReference>
<dbReference type="FunFam" id="3.90.226.10:FF:000024">
    <property type="entry name" value="Delta3,5-delta2,4-dienoyl-CoA isomerase"/>
    <property type="match status" value="1"/>
</dbReference>
<dbReference type="PANTHER" id="PTHR43149">
    <property type="entry name" value="ENOYL-COA HYDRATASE"/>
    <property type="match status" value="1"/>
</dbReference>
<dbReference type="GO" id="GO:0051750">
    <property type="term" value="F:delta(3,5)-delta(2,4)-dienoyl-CoA isomerase activity"/>
    <property type="evidence" value="ECO:0007669"/>
    <property type="project" value="TreeGrafter"/>
</dbReference>
<dbReference type="InterPro" id="IPR014748">
    <property type="entry name" value="Enoyl-CoA_hydra_C"/>
</dbReference>
<evidence type="ECO:0000256" key="7">
    <source>
        <dbReference type="ARBA" id="ARBA00023140"/>
    </source>
</evidence>
<comment type="pathway">
    <text evidence="2">Lipid metabolism; fatty acid beta-oxidation.</text>
</comment>
<evidence type="ECO:0000256" key="5">
    <source>
        <dbReference type="ARBA" id="ARBA00022990"/>
    </source>
</evidence>
<dbReference type="InterPro" id="IPR045002">
    <property type="entry name" value="Ech1-like"/>
</dbReference>
<dbReference type="Proteomes" id="UP000077202">
    <property type="component" value="Unassembled WGS sequence"/>
</dbReference>
<evidence type="ECO:0000256" key="3">
    <source>
        <dbReference type="ARBA" id="ARBA00005254"/>
    </source>
</evidence>
<accession>A0A176WPH4</accession>
<dbReference type="InterPro" id="IPR029045">
    <property type="entry name" value="ClpP/crotonase-like_dom_sf"/>
</dbReference>
<dbReference type="SUPFAM" id="SSF52096">
    <property type="entry name" value="ClpP/crotonase"/>
    <property type="match status" value="1"/>
</dbReference>
<evidence type="ECO:0000256" key="8">
    <source>
        <dbReference type="ARBA" id="ARBA00023235"/>
    </source>
</evidence>
<evidence type="ECO:0000256" key="2">
    <source>
        <dbReference type="ARBA" id="ARBA00005005"/>
    </source>
</evidence>
<comment type="subcellular location">
    <subcellularLocation>
        <location evidence="1">Peroxisome</location>
    </subcellularLocation>
</comment>
<dbReference type="FunFam" id="1.10.12.10:FF:000004">
    <property type="entry name" value="Delta3,5-delta2,4-dienoyl-CoA isomerase"/>
    <property type="match status" value="1"/>
</dbReference>
<sequence length="348" mass="37757">MINWQSVQEVANAKPRDKLEHRIFLLSLTGVLSPGPDHVVRSVLRDPIAHKFLSNLSPASRANWEMKSDGMHFESVAVEGPDFAGVARLVLNRPKQSNALNAAMFREIPAAVASLDADPNVRVIIVAGSGKHFCAGIDLQFLSTDSVQSSSAGGGAGRLGLEREAFRRHVKWLQDAFTSFEHCRKPVIAAIHGACIGAGIDMITACDLRYCTDDAKFSVKEVDLAITADLGTLQRLPHVVGYSATMELALTARAFDGKEARELKLVHGVLPSKDLLDERVYAVAAEIAGKSPLAIMGTKAVLLKSRNSSVADGLDYVATWNAALLHKEDILEAMMSRMEHRNPLFAKL</sequence>
<dbReference type="PANTHER" id="PTHR43149:SF1">
    <property type="entry name" value="DELTA(3,5)-DELTA(2,4)-DIENOYL-COA ISOMERASE, MITOCHONDRIAL"/>
    <property type="match status" value="1"/>
</dbReference>
<dbReference type="CDD" id="cd06558">
    <property type="entry name" value="crotonase-like"/>
    <property type="match status" value="1"/>
</dbReference>
<dbReference type="EMBL" id="LVLJ01000293">
    <property type="protein sequence ID" value="OAE35009.1"/>
    <property type="molecule type" value="Genomic_DNA"/>
</dbReference>
<evidence type="ECO:0000313" key="11">
    <source>
        <dbReference type="Proteomes" id="UP000077202"/>
    </source>
</evidence>
<dbReference type="Gene3D" id="1.10.12.10">
    <property type="entry name" value="Lyase 2-enoyl-coa Hydratase, Chain A, domain 2"/>
    <property type="match status" value="1"/>
</dbReference>
<comment type="similarity">
    <text evidence="3 9">Belongs to the enoyl-CoA hydratase/isomerase family.</text>
</comment>
<evidence type="ECO:0000256" key="6">
    <source>
        <dbReference type="ARBA" id="ARBA00023098"/>
    </source>
</evidence>
<reference evidence="10" key="1">
    <citation type="submission" date="2016-03" db="EMBL/GenBank/DDBJ databases">
        <title>Mechanisms controlling the formation of the plant cell surface in tip-growing cells are functionally conserved among land plants.</title>
        <authorList>
            <person name="Honkanen S."/>
            <person name="Jones V.A."/>
            <person name="Morieri G."/>
            <person name="Champion C."/>
            <person name="Hetherington A.J."/>
            <person name="Kelly S."/>
            <person name="Saint-Marcoux D."/>
            <person name="Proust H."/>
            <person name="Prescott H."/>
            <person name="Dolan L."/>
        </authorList>
    </citation>
    <scope>NUCLEOTIDE SEQUENCE [LARGE SCALE GENOMIC DNA]</scope>
    <source>
        <tissue evidence="10">Whole gametophyte</tissue>
    </source>
</reference>
<keyword evidence="6" id="KW-0443">Lipid metabolism</keyword>
<gene>
    <name evidence="10" type="ORF">AXG93_1864s1370</name>
</gene>
<organism evidence="10 11">
    <name type="scientific">Marchantia polymorpha subsp. ruderalis</name>
    <dbReference type="NCBI Taxonomy" id="1480154"/>
    <lineage>
        <taxon>Eukaryota</taxon>
        <taxon>Viridiplantae</taxon>
        <taxon>Streptophyta</taxon>
        <taxon>Embryophyta</taxon>
        <taxon>Marchantiophyta</taxon>
        <taxon>Marchantiopsida</taxon>
        <taxon>Marchantiidae</taxon>
        <taxon>Marchantiales</taxon>
        <taxon>Marchantiaceae</taxon>
        <taxon>Marchantia</taxon>
    </lineage>
</organism>